<dbReference type="Gene3D" id="3.40.50.300">
    <property type="entry name" value="P-loop containing nucleotide triphosphate hydrolases"/>
    <property type="match status" value="1"/>
</dbReference>
<protein>
    <submittedName>
        <fullName evidence="2">ATP-binding protein</fullName>
    </submittedName>
</protein>
<dbReference type="Proteomes" id="UP000707535">
    <property type="component" value="Unassembled WGS sequence"/>
</dbReference>
<gene>
    <name evidence="2" type="ORF">K8V00_09850</name>
</gene>
<dbReference type="SMART" id="SM00382">
    <property type="entry name" value="AAA"/>
    <property type="match status" value="1"/>
</dbReference>
<feature type="domain" description="AAA+ ATPase" evidence="1">
    <location>
        <begin position="86"/>
        <end position="236"/>
    </location>
</feature>
<sequence length="243" mass="27955">MKDVAYRKERQERQRQANINITNMWLKKKANVMRNSSLFSEKGALKHKFSDIKPVNKTFEAAAKKAKKISEEYKQLDTDKSGSVQDGFITFLQGSPGVGKTMLGVCILNDVQKNFKSPVSCLFVSITLLQRYALEKNNDMKSFDVYDGMMRNIRKADFVLIDDLGSETSMNNRDIKFANQTTSSMLFNIFDSRLGRSTIITTNYSSSQFEQMYNEKILDRCVPSNEDHIIKFEGIPSYRRKML</sequence>
<name>A0A921K1E6_9LACO</name>
<dbReference type="InterPro" id="IPR003593">
    <property type="entry name" value="AAA+_ATPase"/>
</dbReference>
<keyword evidence="2" id="KW-0067">ATP-binding</keyword>
<organism evidence="2 3">
    <name type="scientific">Ligilactobacillus acidipiscis</name>
    <dbReference type="NCBI Taxonomy" id="89059"/>
    <lineage>
        <taxon>Bacteria</taxon>
        <taxon>Bacillati</taxon>
        <taxon>Bacillota</taxon>
        <taxon>Bacilli</taxon>
        <taxon>Lactobacillales</taxon>
        <taxon>Lactobacillaceae</taxon>
        <taxon>Ligilactobacillus</taxon>
    </lineage>
</organism>
<comment type="caution">
    <text evidence="2">The sequence shown here is derived from an EMBL/GenBank/DDBJ whole genome shotgun (WGS) entry which is preliminary data.</text>
</comment>
<dbReference type="GO" id="GO:0005524">
    <property type="term" value="F:ATP binding"/>
    <property type="evidence" value="ECO:0007669"/>
    <property type="project" value="UniProtKB-KW"/>
</dbReference>
<keyword evidence="2" id="KW-0547">Nucleotide-binding</keyword>
<evidence type="ECO:0000313" key="2">
    <source>
        <dbReference type="EMBL" id="HJE97913.1"/>
    </source>
</evidence>
<reference evidence="2" key="2">
    <citation type="submission" date="2021-09" db="EMBL/GenBank/DDBJ databases">
        <authorList>
            <person name="Gilroy R."/>
        </authorList>
    </citation>
    <scope>NUCLEOTIDE SEQUENCE</scope>
    <source>
        <strain evidence="2">CHK174-6876</strain>
    </source>
</reference>
<reference evidence="2" key="1">
    <citation type="journal article" date="2021" name="PeerJ">
        <title>Extensive microbial diversity within the chicken gut microbiome revealed by metagenomics and culture.</title>
        <authorList>
            <person name="Gilroy R."/>
            <person name="Ravi A."/>
            <person name="Getino M."/>
            <person name="Pursley I."/>
            <person name="Horton D.L."/>
            <person name="Alikhan N.F."/>
            <person name="Baker D."/>
            <person name="Gharbi K."/>
            <person name="Hall N."/>
            <person name="Watson M."/>
            <person name="Adriaenssens E.M."/>
            <person name="Foster-Nyarko E."/>
            <person name="Jarju S."/>
            <person name="Secka A."/>
            <person name="Antonio M."/>
            <person name="Oren A."/>
            <person name="Chaudhuri R.R."/>
            <person name="La Ragione R."/>
            <person name="Hildebrand F."/>
            <person name="Pallen M.J."/>
        </authorList>
    </citation>
    <scope>NUCLEOTIDE SEQUENCE</scope>
    <source>
        <strain evidence="2">CHK174-6876</strain>
    </source>
</reference>
<accession>A0A921K1E6</accession>
<evidence type="ECO:0000259" key="1">
    <source>
        <dbReference type="SMART" id="SM00382"/>
    </source>
</evidence>
<dbReference type="InterPro" id="IPR002611">
    <property type="entry name" value="IstB_ATP-bd"/>
</dbReference>
<dbReference type="AlphaFoldDB" id="A0A921K1E6"/>
<proteinExistence type="predicted"/>
<dbReference type="Pfam" id="PF01695">
    <property type="entry name" value="IstB_IS21"/>
    <property type="match status" value="1"/>
</dbReference>
<dbReference type="EMBL" id="DYXG01000095">
    <property type="protein sequence ID" value="HJE97913.1"/>
    <property type="molecule type" value="Genomic_DNA"/>
</dbReference>
<dbReference type="SUPFAM" id="SSF52540">
    <property type="entry name" value="P-loop containing nucleoside triphosphate hydrolases"/>
    <property type="match status" value="1"/>
</dbReference>
<dbReference type="InterPro" id="IPR027417">
    <property type="entry name" value="P-loop_NTPase"/>
</dbReference>
<evidence type="ECO:0000313" key="3">
    <source>
        <dbReference type="Proteomes" id="UP000707535"/>
    </source>
</evidence>